<organism evidence="3 4">
    <name type="scientific">Salibacterium salarium</name>
    <dbReference type="NCBI Taxonomy" id="284579"/>
    <lineage>
        <taxon>Bacteria</taxon>
        <taxon>Bacillati</taxon>
        <taxon>Bacillota</taxon>
        <taxon>Bacilli</taxon>
        <taxon>Bacillales</taxon>
        <taxon>Bacillaceae</taxon>
    </lineage>
</organism>
<evidence type="ECO:0000313" key="4">
    <source>
        <dbReference type="Proteomes" id="UP000275076"/>
    </source>
</evidence>
<dbReference type="EMBL" id="RBVX01000001">
    <property type="protein sequence ID" value="RSL35271.1"/>
    <property type="molecule type" value="Genomic_DNA"/>
</dbReference>
<feature type="transmembrane region" description="Helical" evidence="1">
    <location>
        <begin position="31"/>
        <end position="50"/>
    </location>
</feature>
<evidence type="ECO:0000256" key="1">
    <source>
        <dbReference type="SAM" id="Phobius"/>
    </source>
</evidence>
<feature type="transmembrane region" description="Helical" evidence="1">
    <location>
        <begin position="56"/>
        <end position="75"/>
    </location>
</feature>
<dbReference type="Pfam" id="PF14317">
    <property type="entry name" value="YcxB"/>
    <property type="match status" value="1"/>
</dbReference>
<reference evidence="3 4" key="1">
    <citation type="submission" date="2018-10" db="EMBL/GenBank/DDBJ databases">
        <title>Draft genome sequence of Bacillus salarius IM0101, isolated from a hypersaline soil in Inner Mongolia, China.</title>
        <authorList>
            <person name="Yamprayoonswat W."/>
            <person name="Boonvisut S."/>
            <person name="Jumpathong W."/>
            <person name="Sittihan S."/>
            <person name="Ruangsuj P."/>
            <person name="Wanthongcharoen S."/>
            <person name="Thongpramul N."/>
            <person name="Pimmason S."/>
            <person name="Yu B."/>
            <person name="Yasawong M."/>
        </authorList>
    </citation>
    <scope>NUCLEOTIDE SEQUENCE [LARGE SCALE GENOMIC DNA]</scope>
    <source>
        <strain evidence="3 4">IM0101</strain>
    </source>
</reference>
<dbReference type="InterPro" id="IPR025588">
    <property type="entry name" value="YcxB-like_C"/>
</dbReference>
<keyword evidence="1" id="KW-0812">Transmembrane</keyword>
<feature type="domain" description="YcxB-like C-terminal" evidence="2">
    <location>
        <begin position="101"/>
        <end position="153"/>
    </location>
</feature>
<keyword evidence="4" id="KW-1185">Reference proteome</keyword>
<proteinExistence type="predicted"/>
<name>A0A3R9Q7E9_9BACI</name>
<protein>
    <submittedName>
        <fullName evidence="3">YcxB family protein</fullName>
    </submittedName>
</protein>
<accession>A0A3R9Q7E9</accession>
<keyword evidence="1" id="KW-0472">Membrane</keyword>
<dbReference type="AlphaFoldDB" id="A0A3R9Q7E9"/>
<keyword evidence="1" id="KW-1133">Transmembrane helix</keyword>
<evidence type="ECO:0000259" key="2">
    <source>
        <dbReference type="Pfam" id="PF14317"/>
    </source>
</evidence>
<gene>
    <name evidence="3" type="ORF">D7Z54_01515</name>
</gene>
<evidence type="ECO:0000313" key="3">
    <source>
        <dbReference type="EMBL" id="RSL35271.1"/>
    </source>
</evidence>
<comment type="caution">
    <text evidence="3">The sequence shown here is derived from an EMBL/GenBank/DDBJ whole genome shotgun (WGS) entry which is preliminary data.</text>
</comment>
<dbReference type="Proteomes" id="UP000275076">
    <property type="component" value="Unassembled WGS sequence"/>
</dbReference>
<dbReference type="RefSeq" id="WP_246031502.1">
    <property type="nucleotide sequence ID" value="NZ_RBVX01000001.1"/>
</dbReference>
<sequence>MTNEEIDIKFHGTPKINDFRKYYMYHTKNQIYYGALFFFLFVFFGFNIFFTWLGFVVIFFLALIVPVILMLFYYVGNALQAYRQHANTSDVSEEVFFRANKQGLYTNTKKVQGRRDWEDFLFIYEHKDLFRLYWTNSRGIMIPKRYFYPTEELRTWGRFFI</sequence>